<dbReference type="Gene3D" id="1.25.40.770">
    <property type="entry name" value="TAF6, C-terminal HEAT repeat domain"/>
    <property type="match status" value="1"/>
</dbReference>
<proteinExistence type="inferred from homology"/>
<evidence type="ECO:0000256" key="3">
    <source>
        <dbReference type="ARBA" id="ARBA00023015"/>
    </source>
</evidence>
<evidence type="ECO:0000313" key="8">
    <source>
        <dbReference type="Proteomes" id="UP000436088"/>
    </source>
</evidence>
<dbReference type="InterPro" id="IPR011442">
    <property type="entry name" value="TAF6_C"/>
</dbReference>
<dbReference type="Pfam" id="PF07571">
    <property type="entry name" value="TAF6_C"/>
    <property type="match status" value="1"/>
</dbReference>
<dbReference type="GO" id="GO:0051123">
    <property type="term" value="P:RNA polymerase II preinitiation complex assembly"/>
    <property type="evidence" value="ECO:0007669"/>
    <property type="project" value="TreeGrafter"/>
</dbReference>
<comment type="subcellular location">
    <subcellularLocation>
        <location evidence="1">Nucleus</location>
    </subcellularLocation>
</comment>
<evidence type="ECO:0000256" key="5">
    <source>
        <dbReference type="ARBA" id="ARBA00023242"/>
    </source>
</evidence>
<dbReference type="Proteomes" id="UP000436088">
    <property type="component" value="Unassembled WGS sequence"/>
</dbReference>
<keyword evidence="8" id="KW-1185">Reference proteome</keyword>
<dbReference type="PANTHER" id="PTHR10221">
    <property type="entry name" value="TRANSCRIPTION INITIATION FACTOR TFIID SUBUNIT 6"/>
    <property type="match status" value="1"/>
</dbReference>
<protein>
    <submittedName>
        <fullName evidence="7">Transcription initiation factor TFIID subunit 6</fullName>
    </submittedName>
</protein>
<sequence>MALTVLLICETWSHNAAIKSMCHSRRTVLTADGVDSAPNLRNLEPIYGFTSRDALRFKRAAGHKDLFHIDDKDVEFKEVIESPLSKAPIDTSVTSHWLAIEGIQPEIPENASVEAPSDGKKAEFKEDGTSVDVKLPVKHVLSRELQLYFDEIVESTMNRSLSILFKQALLSLATDSGLHPLVPYFTYFIADEVVLKKLRSKTSGINMQKACLSCESLVIPILRAAGLCMCDGHKMFPSLLAPPTRPVWKTSGKAATTNKRKASTDNLMQQPPVKKIATESAMGMMPINSMQADLQGAASSFSNSVGGSNIGISSSPGHYQMITC</sequence>
<dbReference type="GO" id="GO:0046695">
    <property type="term" value="C:SLIK (SAGA-like) complex"/>
    <property type="evidence" value="ECO:0007669"/>
    <property type="project" value="InterPro"/>
</dbReference>
<dbReference type="GO" id="GO:0016251">
    <property type="term" value="F:RNA polymerase II general transcription initiation factor activity"/>
    <property type="evidence" value="ECO:0007669"/>
    <property type="project" value="InterPro"/>
</dbReference>
<keyword evidence="5" id="KW-0539">Nucleus</keyword>
<name>A0A6A3D2F0_HIBSY</name>
<comment type="similarity">
    <text evidence="2">Belongs to the TAF6 family.</text>
</comment>
<gene>
    <name evidence="7" type="ORF">F3Y22_tig00000910pilonHSYRG00043</name>
</gene>
<dbReference type="EMBL" id="VEPZ02000080">
    <property type="protein sequence ID" value="KAE8733998.1"/>
    <property type="molecule type" value="Genomic_DNA"/>
</dbReference>
<feature type="domain" description="TAF6 C-terminal HEAT repeat" evidence="6">
    <location>
        <begin position="137"/>
        <end position="217"/>
    </location>
</feature>
<evidence type="ECO:0000259" key="6">
    <source>
        <dbReference type="Pfam" id="PF07571"/>
    </source>
</evidence>
<dbReference type="CDD" id="cd08050">
    <property type="entry name" value="TAF6C"/>
    <property type="match status" value="1"/>
</dbReference>
<comment type="caution">
    <text evidence="7">The sequence shown here is derived from an EMBL/GenBank/DDBJ whole genome shotgun (WGS) entry which is preliminary data.</text>
</comment>
<dbReference type="InterPro" id="IPR037796">
    <property type="entry name" value="TAF6"/>
</dbReference>
<dbReference type="AlphaFoldDB" id="A0A6A3D2F0"/>
<keyword evidence="3" id="KW-0805">Transcription regulation</keyword>
<accession>A0A6A3D2F0</accession>
<dbReference type="InterPro" id="IPR046344">
    <property type="entry name" value="TAF6_C_sf"/>
</dbReference>
<organism evidence="7 8">
    <name type="scientific">Hibiscus syriacus</name>
    <name type="common">Rose of Sharon</name>
    <dbReference type="NCBI Taxonomy" id="106335"/>
    <lineage>
        <taxon>Eukaryota</taxon>
        <taxon>Viridiplantae</taxon>
        <taxon>Streptophyta</taxon>
        <taxon>Embryophyta</taxon>
        <taxon>Tracheophyta</taxon>
        <taxon>Spermatophyta</taxon>
        <taxon>Magnoliopsida</taxon>
        <taxon>eudicotyledons</taxon>
        <taxon>Gunneridae</taxon>
        <taxon>Pentapetalae</taxon>
        <taxon>rosids</taxon>
        <taxon>malvids</taxon>
        <taxon>Malvales</taxon>
        <taxon>Malvaceae</taxon>
        <taxon>Malvoideae</taxon>
        <taxon>Hibiscus</taxon>
    </lineage>
</organism>
<evidence type="ECO:0000256" key="4">
    <source>
        <dbReference type="ARBA" id="ARBA00023163"/>
    </source>
</evidence>
<dbReference type="PANTHER" id="PTHR10221:SF9">
    <property type="entry name" value="TRANSCRIPTION INITIATION FACTOR TFIID SUBUNIT 6"/>
    <property type="match status" value="1"/>
</dbReference>
<evidence type="ECO:0000256" key="1">
    <source>
        <dbReference type="ARBA" id="ARBA00004123"/>
    </source>
</evidence>
<keyword evidence="4" id="KW-0804">Transcription</keyword>
<evidence type="ECO:0000256" key="2">
    <source>
        <dbReference type="ARBA" id="ARBA00007688"/>
    </source>
</evidence>
<dbReference type="GO" id="GO:0003743">
    <property type="term" value="F:translation initiation factor activity"/>
    <property type="evidence" value="ECO:0007669"/>
    <property type="project" value="UniProtKB-KW"/>
</dbReference>
<dbReference type="GO" id="GO:0005669">
    <property type="term" value="C:transcription factor TFIID complex"/>
    <property type="evidence" value="ECO:0007669"/>
    <property type="project" value="InterPro"/>
</dbReference>
<reference evidence="7" key="1">
    <citation type="submission" date="2019-09" db="EMBL/GenBank/DDBJ databases">
        <title>Draft genome information of white flower Hibiscus syriacus.</title>
        <authorList>
            <person name="Kim Y.-M."/>
        </authorList>
    </citation>
    <scope>NUCLEOTIDE SEQUENCE [LARGE SCALE GENOMIC DNA]</scope>
    <source>
        <strain evidence="7">YM2019G1</strain>
    </source>
</reference>
<evidence type="ECO:0000313" key="7">
    <source>
        <dbReference type="EMBL" id="KAE8733998.1"/>
    </source>
</evidence>
<dbReference type="GO" id="GO:0003713">
    <property type="term" value="F:transcription coactivator activity"/>
    <property type="evidence" value="ECO:0007669"/>
    <property type="project" value="TreeGrafter"/>
</dbReference>
<dbReference type="GO" id="GO:0000124">
    <property type="term" value="C:SAGA complex"/>
    <property type="evidence" value="ECO:0007669"/>
    <property type="project" value="InterPro"/>
</dbReference>